<name>A0A371P2K7_9ACTN</name>
<dbReference type="PANTHER" id="PTHR43289:SF6">
    <property type="entry name" value="SERINE_THREONINE-PROTEIN KINASE NEKL-3"/>
    <property type="match status" value="1"/>
</dbReference>
<dbReference type="AlphaFoldDB" id="A0A371P2K7"/>
<evidence type="ECO:0000256" key="3">
    <source>
        <dbReference type="ARBA" id="ARBA00022679"/>
    </source>
</evidence>
<dbReference type="Gene3D" id="3.30.200.20">
    <property type="entry name" value="Phosphorylase Kinase, domain 1"/>
    <property type="match status" value="1"/>
</dbReference>
<dbReference type="InterPro" id="IPR017441">
    <property type="entry name" value="Protein_kinase_ATP_BS"/>
</dbReference>
<evidence type="ECO:0000256" key="10">
    <source>
        <dbReference type="PROSITE-ProRule" id="PRU10141"/>
    </source>
</evidence>
<reference evidence="14 15" key="1">
    <citation type="submission" date="2018-08" db="EMBL/GenBank/DDBJ databases">
        <title>Aeromicrobium sp. M2KJ-4, whole genome shotgun sequence.</title>
        <authorList>
            <person name="Tuo L."/>
        </authorList>
    </citation>
    <scope>NUCLEOTIDE SEQUENCE [LARGE SCALE GENOMIC DNA]</scope>
    <source>
        <strain evidence="14 15">M2KJ-4</strain>
    </source>
</reference>
<dbReference type="GO" id="GO:0004674">
    <property type="term" value="F:protein serine/threonine kinase activity"/>
    <property type="evidence" value="ECO:0007669"/>
    <property type="project" value="UniProtKB-KW"/>
</dbReference>
<dbReference type="PROSITE" id="PS50011">
    <property type="entry name" value="PROTEIN_KINASE_DOM"/>
    <property type="match status" value="1"/>
</dbReference>
<feature type="transmembrane region" description="Helical" evidence="12">
    <location>
        <begin position="296"/>
        <end position="313"/>
    </location>
</feature>
<evidence type="ECO:0000256" key="9">
    <source>
        <dbReference type="ARBA" id="ARBA00048679"/>
    </source>
</evidence>
<feature type="domain" description="Protein kinase" evidence="13">
    <location>
        <begin position="9"/>
        <end position="276"/>
    </location>
</feature>
<proteinExistence type="predicted"/>
<dbReference type="EMBL" id="QUBR01000002">
    <property type="protein sequence ID" value="REK70187.1"/>
    <property type="molecule type" value="Genomic_DNA"/>
</dbReference>
<evidence type="ECO:0000256" key="7">
    <source>
        <dbReference type="ARBA" id="ARBA00022840"/>
    </source>
</evidence>
<comment type="catalytic activity">
    <reaction evidence="8">
        <text>L-threonyl-[protein] + ATP = O-phospho-L-threonyl-[protein] + ADP + H(+)</text>
        <dbReference type="Rhea" id="RHEA:46608"/>
        <dbReference type="Rhea" id="RHEA-COMP:11060"/>
        <dbReference type="Rhea" id="RHEA-COMP:11605"/>
        <dbReference type="ChEBI" id="CHEBI:15378"/>
        <dbReference type="ChEBI" id="CHEBI:30013"/>
        <dbReference type="ChEBI" id="CHEBI:30616"/>
        <dbReference type="ChEBI" id="CHEBI:61977"/>
        <dbReference type="ChEBI" id="CHEBI:456216"/>
        <dbReference type="EC" id="2.7.11.1"/>
    </reaction>
</comment>
<dbReference type="RefSeq" id="WP_119704785.1">
    <property type="nucleotide sequence ID" value="NZ_JBHSOI010000002.1"/>
</dbReference>
<evidence type="ECO:0000256" key="12">
    <source>
        <dbReference type="SAM" id="Phobius"/>
    </source>
</evidence>
<dbReference type="Pfam" id="PF00069">
    <property type="entry name" value="Pkinase"/>
    <property type="match status" value="1"/>
</dbReference>
<dbReference type="GO" id="GO:0005524">
    <property type="term" value="F:ATP binding"/>
    <property type="evidence" value="ECO:0007669"/>
    <property type="project" value="UniProtKB-UniRule"/>
</dbReference>
<evidence type="ECO:0000256" key="8">
    <source>
        <dbReference type="ARBA" id="ARBA00047899"/>
    </source>
</evidence>
<dbReference type="CDD" id="cd06577">
    <property type="entry name" value="PASTA_pknB"/>
    <property type="match status" value="1"/>
</dbReference>
<dbReference type="FunFam" id="1.10.510.10:FF:000021">
    <property type="entry name" value="Serine/threonine protein kinase"/>
    <property type="match status" value="1"/>
</dbReference>
<dbReference type="OrthoDB" id="9769043at2"/>
<keyword evidence="3" id="KW-0808">Transferase</keyword>
<comment type="catalytic activity">
    <reaction evidence="9">
        <text>L-seryl-[protein] + ATP = O-phospho-L-seryl-[protein] + ADP + H(+)</text>
        <dbReference type="Rhea" id="RHEA:17989"/>
        <dbReference type="Rhea" id="RHEA-COMP:9863"/>
        <dbReference type="Rhea" id="RHEA-COMP:11604"/>
        <dbReference type="ChEBI" id="CHEBI:15378"/>
        <dbReference type="ChEBI" id="CHEBI:29999"/>
        <dbReference type="ChEBI" id="CHEBI:30616"/>
        <dbReference type="ChEBI" id="CHEBI:83421"/>
        <dbReference type="ChEBI" id="CHEBI:456216"/>
        <dbReference type="EC" id="2.7.11.1"/>
    </reaction>
</comment>
<comment type="caution">
    <text evidence="14">The sequence shown here is derived from an EMBL/GenBank/DDBJ whole genome shotgun (WGS) entry which is preliminary data.</text>
</comment>
<keyword evidence="7 10" id="KW-0067">ATP-binding</keyword>
<dbReference type="CDD" id="cd14014">
    <property type="entry name" value="STKc_PknB_like"/>
    <property type="match status" value="1"/>
</dbReference>
<dbReference type="PANTHER" id="PTHR43289">
    <property type="entry name" value="MITOGEN-ACTIVATED PROTEIN KINASE KINASE KINASE 20-RELATED"/>
    <property type="match status" value="1"/>
</dbReference>
<dbReference type="Proteomes" id="UP000265581">
    <property type="component" value="Unassembled WGS sequence"/>
</dbReference>
<keyword evidence="12" id="KW-0812">Transmembrane</keyword>
<feature type="compositionally biased region" description="Basic and acidic residues" evidence="11">
    <location>
        <begin position="427"/>
        <end position="436"/>
    </location>
</feature>
<keyword evidence="6 14" id="KW-0418">Kinase</keyword>
<evidence type="ECO:0000313" key="14">
    <source>
        <dbReference type="EMBL" id="REK70187.1"/>
    </source>
</evidence>
<keyword evidence="2 14" id="KW-0723">Serine/threonine-protein kinase</keyword>
<keyword evidence="12" id="KW-1133">Transmembrane helix</keyword>
<evidence type="ECO:0000256" key="11">
    <source>
        <dbReference type="SAM" id="MobiDB-lite"/>
    </source>
</evidence>
<organism evidence="14 15">
    <name type="scientific">Aeromicrobium endophyticum</name>
    <dbReference type="NCBI Taxonomy" id="2292704"/>
    <lineage>
        <taxon>Bacteria</taxon>
        <taxon>Bacillati</taxon>
        <taxon>Actinomycetota</taxon>
        <taxon>Actinomycetes</taxon>
        <taxon>Propionibacteriales</taxon>
        <taxon>Nocardioidaceae</taxon>
        <taxon>Aeromicrobium</taxon>
    </lineage>
</organism>
<evidence type="ECO:0000256" key="6">
    <source>
        <dbReference type="ARBA" id="ARBA00022777"/>
    </source>
</evidence>
<evidence type="ECO:0000256" key="4">
    <source>
        <dbReference type="ARBA" id="ARBA00022737"/>
    </source>
</evidence>
<keyword evidence="4" id="KW-0677">Repeat</keyword>
<dbReference type="Gene3D" id="1.10.510.10">
    <property type="entry name" value="Transferase(Phosphotransferase) domain 1"/>
    <property type="match status" value="1"/>
</dbReference>
<dbReference type="PROSITE" id="PS00108">
    <property type="entry name" value="PROTEIN_KINASE_ST"/>
    <property type="match status" value="1"/>
</dbReference>
<feature type="region of interest" description="Disordered" evidence="11">
    <location>
        <begin position="405"/>
        <end position="461"/>
    </location>
</feature>
<keyword evidence="12" id="KW-0472">Membrane</keyword>
<dbReference type="InterPro" id="IPR011009">
    <property type="entry name" value="Kinase-like_dom_sf"/>
</dbReference>
<keyword evidence="15" id="KW-1185">Reference proteome</keyword>
<sequence length="461" mass="47897">MSQMLNGRYELGEIVGAGGMGAVYRATDTRLGRTVAVKALRGGALADEVARSRMRSEARLASTVHHPGVAQIYDYDDRSSTHGGMAFIVMEYIEGRSLARVLREEGRLPVEQVMSVVQQVADALAAAHAAGVVHRDLKPANIMLTATGRAVLVDFGIASSAASEPLTETGALIGTADYLSPEQAAGRPATPRSDLYSLGVVAYQCLTGTSPFRRDHHLATALAHLQDELPALDPSVPHEVRDLVRHLAEKNPVDRPADAAEVARRAGGAGAAHPVVVPATTLIVPPVRRRVRRPRVLYSGVALVVAAALLLGVDRMTSGAPDSPAPDPTPVEQVAAPTTVAVSADDLVGRTVDEAAATLQRLGLTAARNDVASSQTSGVVVGVDRTGQVPLGATVTLDVAVPLSASPDEDAPAETATPAATTAGDTQKADPRKDARGSAPSQRAKGKPDGKGHGKGKDKKR</sequence>
<dbReference type="SUPFAM" id="SSF56112">
    <property type="entry name" value="Protein kinase-like (PK-like)"/>
    <property type="match status" value="1"/>
</dbReference>
<dbReference type="PROSITE" id="PS00107">
    <property type="entry name" value="PROTEIN_KINASE_ATP"/>
    <property type="match status" value="1"/>
</dbReference>
<dbReference type="InterPro" id="IPR008271">
    <property type="entry name" value="Ser/Thr_kinase_AS"/>
</dbReference>
<evidence type="ECO:0000256" key="5">
    <source>
        <dbReference type="ARBA" id="ARBA00022741"/>
    </source>
</evidence>
<dbReference type="Gene3D" id="3.30.10.20">
    <property type="match status" value="1"/>
</dbReference>
<accession>A0A371P2K7</accession>
<feature type="binding site" evidence="10">
    <location>
        <position position="38"/>
    </location>
    <ligand>
        <name>ATP</name>
        <dbReference type="ChEBI" id="CHEBI:30616"/>
    </ligand>
</feature>
<dbReference type="Pfam" id="PF03793">
    <property type="entry name" value="PASTA"/>
    <property type="match status" value="1"/>
</dbReference>
<dbReference type="InterPro" id="IPR000719">
    <property type="entry name" value="Prot_kinase_dom"/>
</dbReference>
<evidence type="ECO:0000256" key="2">
    <source>
        <dbReference type="ARBA" id="ARBA00022527"/>
    </source>
</evidence>
<keyword evidence="5 10" id="KW-0547">Nucleotide-binding</keyword>
<dbReference type="InterPro" id="IPR005543">
    <property type="entry name" value="PASTA_dom"/>
</dbReference>
<feature type="compositionally biased region" description="Low complexity" evidence="11">
    <location>
        <begin position="413"/>
        <end position="426"/>
    </location>
</feature>
<evidence type="ECO:0000259" key="13">
    <source>
        <dbReference type="PROSITE" id="PS50011"/>
    </source>
</evidence>
<dbReference type="EC" id="2.7.11.1" evidence="1"/>
<gene>
    <name evidence="14" type="ORF">DX116_13570</name>
</gene>
<dbReference type="SMART" id="SM00220">
    <property type="entry name" value="S_TKc"/>
    <property type="match status" value="1"/>
</dbReference>
<protein>
    <recommendedName>
        <fullName evidence="1">non-specific serine/threonine protein kinase</fullName>
        <ecNumber evidence="1">2.7.11.1</ecNumber>
    </recommendedName>
</protein>
<evidence type="ECO:0000256" key="1">
    <source>
        <dbReference type="ARBA" id="ARBA00012513"/>
    </source>
</evidence>
<evidence type="ECO:0000313" key="15">
    <source>
        <dbReference type="Proteomes" id="UP000265581"/>
    </source>
</evidence>